<dbReference type="InterPro" id="IPR007535">
    <property type="entry name" value="Catechol_dOase_N"/>
</dbReference>
<dbReference type="InterPro" id="IPR050770">
    <property type="entry name" value="Intradiol_RC_Dioxygenase"/>
</dbReference>
<comment type="similarity">
    <text evidence="2">Belongs to the intradiol ring-cleavage dioxygenase family.</text>
</comment>
<evidence type="ECO:0000313" key="9">
    <source>
        <dbReference type="Proteomes" id="UP000494363"/>
    </source>
</evidence>
<dbReference type="InterPro" id="IPR000627">
    <property type="entry name" value="Intradiol_dOase_C"/>
</dbReference>
<dbReference type="AlphaFoldDB" id="A0A6J5EVP0"/>
<keyword evidence="6" id="KW-0408">Iron</keyword>
<dbReference type="Pfam" id="PF04444">
    <property type="entry name" value="Dioxygenase_N"/>
    <property type="match status" value="1"/>
</dbReference>
<evidence type="ECO:0000256" key="3">
    <source>
        <dbReference type="ARBA" id="ARBA00022723"/>
    </source>
</evidence>
<dbReference type="Gene3D" id="2.60.130.10">
    <property type="entry name" value="Aromatic compound dioxygenase"/>
    <property type="match status" value="1"/>
</dbReference>
<evidence type="ECO:0000256" key="2">
    <source>
        <dbReference type="ARBA" id="ARBA00007825"/>
    </source>
</evidence>
<dbReference type="SUPFAM" id="SSF49482">
    <property type="entry name" value="Aromatic compound dioxygenase"/>
    <property type="match status" value="1"/>
</dbReference>
<name>A0A6J5EVP0_9BURK</name>
<dbReference type="EMBL" id="CADIKH010000044">
    <property type="protein sequence ID" value="CAB3770064.1"/>
    <property type="molecule type" value="Genomic_DNA"/>
</dbReference>
<dbReference type="PANTHER" id="PTHR33711:SF7">
    <property type="entry name" value="INTRADIOL RING-CLEAVAGE DIOXYGENASES DOMAIN-CONTAINING PROTEIN-RELATED"/>
    <property type="match status" value="1"/>
</dbReference>
<dbReference type="GO" id="GO:0047074">
    <property type="term" value="F:4-hydroxycatechol 1,2-dioxygenase activity"/>
    <property type="evidence" value="ECO:0007669"/>
    <property type="project" value="UniProtKB-EC"/>
</dbReference>
<dbReference type="GO" id="GO:0018576">
    <property type="term" value="F:catechol 1,2-dioxygenase activity"/>
    <property type="evidence" value="ECO:0007669"/>
    <property type="project" value="InterPro"/>
</dbReference>
<accession>A0A6J5EVP0</accession>
<feature type="domain" description="Intradiol ring-cleavage dioxygenases" evidence="7">
    <location>
        <begin position="129"/>
        <end position="157"/>
    </location>
</feature>
<protein>
    <submittedName>
        <fullName evidence="8">Hydroxyquinol 1,2-dioxygenase</fullName>
        <ecNumber evidence="8">1.13.11.37</ecNumber>
    </submittedName>
</protein>
<dbReference type="InterPro" id="IPR039390">
    <property type="entry name" value="1_2-HQD/HQD"/>
</dbReference>
<dbReference type="InterPro" id="IPR015889">
    <property type="entry name" value="Intradiol_dOase_core"/>
</dbReference>
<dbReference type="PANTHER" id="PTHR33711">
    <property type="entry name" value="DIOXYGENASE, PUTATIVE (AFU_ORTHOLOGUE AFUA_2G02910)-RELATED"/>
    <property type="match status" value="1"/>
</dbReference>
<dbReference type="CDD" id="cd03461">
    <property type="entry name" value="1_2-HQD"/>
    <property type="match status" value="1"/>
</dbReference>
<dbReference type="Proteomes" id="UP000494363">
    <property type="component" value="Unassembled WGS sequence"/>
</dbReference>
<evidence type="ECO:0000256" key="4">
    <source>
        <dbReference type="ARBA" id="ARBA00022964"/>
    </source>
</evidence>
<organism evidence="8 9">
    <name type="scientific">Paraburkholderia humisilvae</name>
    <dbReference type="NCBI Taxonomy" id="627669"/>
    <lineage>
        <taxon>Bacteria</taxon>
        <taxon>Pseudomonadati</taxon>
        <taxon>Pseudomonadota</taxon>
        <taxon>Betaproteobacteria</taxon>
        <taxon>Burkholderiales</taxon>
        <taxon>Burkholderiaceae</taxon>
        <taxon>Paraburkholderia</taxon>
    </lineage>
</organism>
<reference evidence="8 9" key="1">
    <citation type="submission" date="2020-04" db="EMBL/GenBank/DDBJ databases">
        <authorList>
            <person name="De Canck E."/>
        </authorList>
    </citation>
    <scope>NUCLEOTIDE SEQUENCE [LARGE SCALE GENOMIC DNA]</scope>
    <source>
        <strain evidence="8 9">LMG 29542</strain>
    </source>
</reference>
<dbReference type="EC" id="1.13.11.37" evidence="8"/>
<proteinExistence type="inferred from homology"/>
<dbReference type="Pfam" id="PF00775">
    <property type="entry name" value="Dioxygenase_C"/>
    <property type="match status" value="1"/>
</dbReference>
<gene>
    <name evidence="8" type="primary">chqB_2</name>
    <name evidence="8" type="ORF">LMG29542_06254</name>
</gene>
<keyword evidence="5 8" id="KW-0560">Oxidoreductase</keyword>
<dbReference type="PROSITE" id="PS00083">
    <property type="entry name" value="INTRADIOL_DIOXYGENAS"/>
    <property type="match status" value="1"/>
</dbReference>
<sequence>MRNLDEHTITDAVLARHERAGSARLKEIAGSLIRHLHEFAREVNLTEGEWEQGIRFLTEVGHATNDKRQEFILLSDTLGLSMLVVAMANRKPAGCTEATVFGPFFVEDAPESGNGADLANGASGVPCFVSGNIKGPGGEPVHHARIDVWQADGEGRYDVQYSDDGEHRARGTLYSRSDGSHNFRSIVGEPYTIPYDGPVGRMLDALGRHAWRPAHLHFMITAPGYERLITQVFREGDPYLDSDAVFGVRSSLIAPWVPHDAGVAPDGSRINTPFCTLNFDFVLNRAS</sequence>
<evidence type="ECO:0000256" key="6">
    <source>
        <dbReference type="ARBA" id="ARBA00023004"/>
    </source>
</evidence>
<keyword evidence="4 8" id="KW-0223">Dioxygenase</keyword>
<evidence type="ECO:0000259" key="7">
    <source>
        <dbReference type="PROSITE" id="PS00083"/>
    </source>
</evidence>
<dbReference type="GO" id="GO:0009712">
    <property type="term" value="P:catechol-containing compound metabolic process"/>
    <property type="evidence" value="ECO:0007669"/>
    <property type="project" value="InterPro"/>
</dbReference>
<keyword evidence="9" id="KW-1185">Reference proteome</keyword>
<evidence type="ECO:0000313" key="8">
    <source>
        <dbReference type="EMBL" id="CAB3770064.1"/>
    </source>
</evidence>
<dbReference type="GO" id="GO:0008199">
    <property type="term" value="F:ferric iron binding"/>
    <property type="evidence" value="ECO:0007669"/>
    <property type="project" value="InterPro"/>
</dbReference>
<evidence type="ECO:0000256" key="1">
    <source>
        <dbReference type="ARBA" id="ARBA00001965"/>
    </source>
</evidence>
<dbReference type="RefSeq" id="WP_175231406.1">
    <property type="nucleotide sequence ID" value="NZ_CADIKH010000044.1"/>
</dbReference>
<keyword evidence="3" id="KW-0479">Metal-binding</keyword>
<evidence type="ECO:0000256" key="5">
    <source>
        <dbReference type="ARBA" id="ARBA00023002"/>
    </source>
</evidence>
<comment type="cofactor">
    <cofactor evidence="1">
        <name>Fe(3+)</name>
        <dbReference type="ChEBI" id="CHEBI:29034"/>
    </cofactor>
</comment>